<proteinExistence type="predicted"/>
<dbReference type="GO" id="GO:0006260">
    <property type="term" value="P:DNA replication"/>
    <property type="evidence" value="ECO:0007669"/>
    <property type="project" value="InterPro"/>
</dbReference>
<comment type="caution">
    <text evidence="1">The sequence shown here is derived from an EMBL/GenBank/DDBJ whole genome shotgun (WGS) entry which is preliminary data.</text>
</comment>
<gene>
    <name evidence="1" type="ORF">GMD59_17120</name>
</gene>
<dbReference type="Proteomes" id="UP000472755">
    <property type="component" value="Unassembled WGS sequence"/>
</dbReference>
<dbReference type="InterPro" id="IPR012833">
    <property type="entry name" value="NrdD"/>
</dbReference>
<evidence type="ECO:0000313" key="1">
    <source>
        <dbReference type="EMBL" id="MTS28990.1"/>
    </source>
</evidence>
<dbReference type="GO" id="GO:0008998">
    <property type="term" value="F:ribonucleoside-triphosphate reductase (thioredoxin) activity"/>
    <property type="evidence" value="ECO:0007669"/>
    <property type="project" value="InterPro"/>
</dbReference>
<dbReference type="Pfam" id="PF13597">
    <property type="entry name" value="NRDD"/>
    <property type="match status" value="1"/>
</dbReference>
<accession>A0A6L6LW75</accession>
<sequence length="50" mass="5732">MENNNVSNAERTGKGVTFERIRRITGYLVGTVDRWNDAKKAELDDRVKHA</sequence>
<dbReference type="EMBL" id="WMZU01000044">
    <property type="protein sequence ID" value="MTS28990.1"/>
    <property type="molecule type" value="Genomic_DNA"/>
</dbReference>
<name>A0A6L6LW75_9FIRM</name>
<evidence type="ECO:0000313" key="2">
    <source>
        <dbReference type="Proteomes" id="UP000472755"/>
    </source>
</evidence>
<reference evidence="1 2" key="1">
    <citation type="journal article" date="2019" name="Nat. Med.">
        <title>A library of human gut bacterial isolates paired with longitudinal multiomics data enables mechanistic microbiome research.</title>
        <authorList>
            <person name="Poyet M."/>
            <person name="Groussin M."/>
            <person name="Gibbons S.M."/>
            <person name="Avila-Pacheco J."/>
            <person name="Jiang X."/>
            <person name="Kearney S.M."/>
            <person name="Perrotta A.R."/>
            <person name="Berdy B."/>
            <person name="Zhao S."/>
            <person name="Lieberman T.D."/>
            <person name="Swanson P.K."/>
            <person name="Smith M."/>
            <person name="Roesemann S."/>
            <person name="Alexander J.E."/>
            <person name="Rich S.A."/>
            <person name="Livny J."/>
            <person name="Vlamakis H."/>
            <person name="Clish C."/>
            <person name="Bullock K."/>
            <person name="Deik A."/>
            <person name="Scott J."/>
            <person name="Pierce K.A."/>
            <person name="Xavier R.J."/>
            <person name="Alm E.J."/>
        </authorList>
    </citation>
    <scope>NUCLEOTIDE SEQUENCE [LARGE SCALE GENOMIC DNA]</scope>
    <source>
        <strain evidence="1 2">BIOML-A4</strain>
    </source>
</reference>
<protein>
    <submittedName>
        <fullName evidence="1">Uncharacterized protein</fullName>
    </submittedName>
</protein>
<dbReference type="AlphaFoldDB" id="A0A6L6LW75"/>
<organism evidence="1 2">
    <name type="scientific">Ruthenibacterium lactatiformans</name>
    <dbReference type="NCBI Taxonomy" id="1550024"/>
    <lineage>
        <taxon>Bacteria</taxon>
        <taxon>Bacillati</taxon>
        <taxon>Bacillota</taxon>
        <taxon>Clostridia</taxon>
        <taxon>Eubacteriales</taxon>
        <taxon>Oscillospiraceae</taxon>
        <taxon>Ruthenibacterium</taxon>
    </lineage>
</organism>